<evidence type="ECO:0008006" key="4">
    <source>
        <dbReference type="Google" id="ProtNLM"/>
    </source>
</evidence>
<reference evidence="3" key="1">
    <citation type="journal article" date="2014" name="Nucleic Acids Res.">
        <title>The evolutionary dynamics of variant antigen genes in Babesia reveal a history of genomic innovation underlying host-parasite interaction.</title>
        <authorList>
            <person name="Jackson A.P."/>
            <person name="Otto T.D."/>
            <person name="Darby A."/>
            <person name="Ramaprasad A."/>
            <person name="Xia D."/>
            <person name="Echaide I.E."/>
            <person name="Farber M."/>
            <person name="Gahlot S."/>
            <person name="Gamble J."/>
            <person name="Gupta D."/>
            <person name="Gupta Y."/>
            <person name="Jackson L."/>
            <person name="Malandrin L."/>
            <person name="Malas T.B."/>
            <person name="Moussa E."/>
            <person name="Nair M."/>
            <person name="Reid AJ."/>
            <person name="Sanders M."/>
            <person name="Sharma J."/>
            <person name="Tracey A."/>
            <person name="Quail M.A."/>
            <person name="Weir W."/>
            <person name="Wastling J.M."/>
            <person name="Hall N."/>
            <person name="Willadsen P."/>
            <person name="Lingelbach K."/>
            <person name="Shiels B."/>
            <person name="Tait A."/>
            <person name="Berriman M."/>
            <person name="Allred D.R."/>
            <person name="Pain A."/>
        </authorList>
    </citation>
    <scope>NUCLEOTIDE SEQUENCE</scope>
    <source>
        <strain evidence="3">Bond</strain>
    </source>
</reference>
<dbReference type="OrthoDB" id="366967at2759"/>
<gene>
    <name evidence="3" type="ORF">BBBOND_0006280</name>
</gene>
<evidence type="ECO:0000313" key="3">
    <source>
        <dbReference type="EMBL" id="CDR71966.1"/>
    </source>
</evidence>
<protein>
    <recommendedName>
        <fullName evidence="4">C3H1-type domain-containing protein</fullName>
    </recommendedName>
</protein>
<keyword evidence="1" id="KW-0175">Coiled coil</keyword>
<keyword evidence="2" id="KW-1133">Transmembrane helix</keyword>
<dbReference type="EMBL" id="LK055272">
    <property type="protein sequence ID" value="CDR71966.1"/>
    <property type="molecule type" value="Genomic_DNA"/>
</dbReference>
<reference evidence="3" key="2">
    <citation type="submission" date="2014-06" db="EMBL/GenBank/DDBJ databases">
        <authorList>
            <person name="Aslett M."/>
            <person name="De Silva Nishadi"/>
        </authorList>
    </citation>
    <scope>NUCLEOTIDE SEQUENCE</scope>
    <source>
        <strain evidence="3">Bond</strain>
    </source>
</reference>
<dbReference type="GeneID" id="24562183"/>
<name>A0A061BM76_BABBI</name>
<keyword evidence="2" id="KW-0472">Membrane</keyword>
<proteinExistence type="predicted"/>
<feature type="transmembrane region" description="Helical" evidence="2">
    <location>
        <begin position="1643"/>
        <end position="1664"/>
    </location>
</feature>
<organism evidence="3">
    <name type="scientific">Babesia bigemina</name>
    <dbReference type="NCBI Taxonomy" id="5866"/>
    <lineage>
        <taxon>Eukaryota</taxon>
        <taxon>Sar</taxon>
        <taxon>Alveolata</taxon>
        <taxon>Apicomplexa</taxon>
        <taxon>Aconoidasida</taxon>
        <taxon>Piroplasmida</taxon>
        <taxon>Babesiidae</taxon>
        <taxon>Babesia</taxon>
    </lineage>
</organism>
<evidence type="ECO:0000256" key="1">
    <source>
        <dbReference type="SAM" id="Coils"/>
    </source>
</evidence>
<dbReference type="RefSeq" id="XP_012770908.1">
    <property type="nucleotide sequence ID" value="XM_012915454.1"/>
</dbReference>
<keyword evidence="2" id="KW-0812">Transmembrane</keyword>
<dbReference type="KEGG" id="bbig:BBBOND_0006280"/>
<accession>A0A061BM76</accession>
<feature type="coiled-coil region" evidence="1">
    <location>
        <begin position="319"/>
        <end position="357"/>
    </location>
</feature>
<evidence type="ECO:0000256" key="2">
    <source>
        <dbReference type="SAM" id="Phobius"/>
    </source>
</evidence>
<dbReference type="VEuPathDB" id="PiroplasmaDB:BBBOND_0006280"/>
<sequence>MCEITSNNNPTNIFNNLCSGLQTFLGFNSASKGYDGSGIVYSDLDRLCDGVMGFLSGVLEGVKNENEVTTYDKNTDNNINTVITKLEDKIGSGRTGLLEAVAEVKAWLEGYEREVERKNSEIKTSMNKISTEIGSLITKIEPMKNSEYSAYSQGVLKDWLDDVKELPTYCSITALNVRRLDDYVEKQLMPSVELVSQAAKNLRDSTIEDLKGLAEAVSKVDREFFDLDEMVNEGLSDKSYGLKGKLEMEKHAVLVTISTGFTNLQKKLEDEFSRIGKKMQTVMDNKTRCFKDINDLLISDTGLLSRFDENYKNHILRKLEFLREEANKFCDALQRNKKELSLLLKRAQGSFRELKNKVIDGSTRKGIVSDWNCLFRELNGLVSGLNGSDGNLKEIAKKAEAYVAQFKKLDDGDSGLKKIVEDWFNSVLKSEAVTQYIDAYVHTNKKNYFKQQDQEELKSKVAEHISKVINPKLNAVVKTVPAVDASKGDNVSTCLTKIRKCLLSLTEQLTGSTQNKDLKTATIVPEIISSISREGNLTQTGRGTDHDKSALHYTVKHIFGGLAAKAKTAATELVWMVDDTKIGQSKKSSIATEIDGATKLVEEFITKFNGSESAAKKIDDALDTVKRSVIALDPILAERQTMDQKIVEIDGELDNLTNFSKDNGTIAIIKTQTDNIMTTLRDTIDEITLTVANGNETLTTEIAASQNTFYEVYDISQKAVSKLQQSLTQTVVDTFRRVEAAVDTFHNTYVTSSNRALREIRKESLKQFVLSKEPTLRNFKTLVTIQLSKIDAIIHDNKNSGLKGLMTKLYGGGHTGQGPQRNMLVDVMSAISQDASVNCANLSLNLREYVQSIFYYITSQTTPSSQLVTDLQARTYALLTHLHENNRTFTFDSGFRSRLHGLTSALSTFNPALFANPHHPQLLDALKAGMHGLVAEMEKAYVNRYCGSKGISWEETKQQKTEPTADATRCAKVFMTCLPMLLNDLSKVKEKCQQGEGWYKLKINSHPKNNLGPFLKSCGYSVASDVPLQDGELQNSSKMKGEHIHTILAKIINISEHEHVPQCRSPKKKHNFNIMDFIGCLNDHLHEYYGVNHYATFTASKHPSTISDMLQWLSGLPFNAVYSDLALNGFEALFEEPKETDAKSIDGGIPVDVEKERSLDAYPTPINVNLLSTSLRDVCHHAEETLISFLGHGHSGGIYACEFNTNSAKLTYPSDPSKCLDLLFEVISRVYNQLFFLFKQCSYTTKLGGWYDCWYGQGVGGSAWNCNTLQCPGQSAEQKADQEHNQKCNQRCDQTAECGVKSPLQSFLEDGLPGFLPHPYSKSNCKPTCTAPGHFGKVCITPMGFNDISGMASRRQQGRHIMDVLREFCGSEHAPLSRLCGLLTCLLTRPPQTLGDMFAFYYNFLNGWHSGNGVREKQREIAYSLAVKDANFENSDNPLEVSSMFKSISHKSKHGDTHVKGDLFSLVACDQSMAKDTYCGRYLQPCGQHIWTVFSEKHAGNYLSWIVYLTETFYDLLKMLYDDCNNKCGQDHSKCNRTSCAVGCPTKSTSESKTSSQNPYHHSKCSTIVTCKSTLPTFCRYGFVFDSPQSLYGEYGDDKKRTCKDFCRALNRVLSDDKKVNDVLAKLKFETIPTFLWNIRSKFFWTTVALWLLSFLYLIHIMVIRLDLLHIKSHLHSPSSHRIAAQSLLAAGRVNKLNRVFYLQP</sequence>